<protein>
    <submittedName>
        <fullName evidence="3">Glycosyltransferase family 4 protein</fullName>
    </submittedName>
</protein>
<reference evidence="3 4" key="2">
    <citation type="submission" date="2020-08" db="EMBL/GenBank/DDBJ databases">
        <title>Stappia taiwanensis sp. nov., isolated from a coastal thermal spring.</title>
        <authorList>
            <person name="Kampfer P."/>
        </authorList>
    </citation>
    <scope>NUCLEOTIDE SEQUENCE [LARGE SCALE GENOMIC DNA]</scope>
    <source>
        <strain evidence="3 4">DSM 23284</strain>
    </source>
</reference>
<evidence type="ECO:0000313" key="4">
    <source>
        <dbReference type="Proteomes" id="UP000559404"/>
    </source>
</evidence>
<gene>
    <name evidence="3" type="ORF">H1W37_13100</name>
</gene>
<comment type="caution">
    <text evidence="3">The sequence shown here is derived from an EMBL/GenBank/DDBJ whole genome shotgun (WGS) entry which is preliminary data.</text>
</comment>
<proteinExistence type="predicted"/>
<evidence type="ECO:0000259" key="1">
    <source>
        <dbReference type="Pfam" id="PF00534"/>
    </source>
</evidence>
<dbReference type="PANTHER" id="PTHR45947">
    <property type="entry name" value="SULFOQUINOVOSYL TRANSFERASE SQD2"/>
    <property type="match status" value="1"/>
</dbReference>
<dbReference type="InterPro" id="IPR001296">
    <property type="entry name" value="Glyco_trans_1"/>
</dbReference>
<dbReference type="Proteomes" id="UP000559404">
    <property type="component" value="Unassembled WGS sequence"/>
</dbReference>
<dbReference type="EMBL" id="JACEON010000012">
    <property type="protein sequence ID" value="MBA4612597.1"/>
    <property type="molecule type" value="Genomic_DNA"/>
</dbReference>
<dbReference type="PANTHER" id="PTHR45947:SF3">
    <property type="entry name" value="SULFOQUINOVOSYL TRANSFERASE SQD2"/>
    <property type="match status" value="1"/>
</dbReference>
<dbReference type="Gene3D" id="3.40.50.2000">
    <property type="entry name" value="Glycogen Phosphorylase B"/>
    <property type="match status" value="2"/>
</dbReference>
<name>A0A838XS68_9HYPH</name>
<dbReference type="CDD" id="cd03801">
    <property type="entry name" value="GT4_PimA-like"/>
    <property type="match status" value="1"/>
</dbReference>
<dbReference type="InterPro" id="IPR050194">
    <property type="entry name" value="Glycosyltransferase_grp1"/>
</dbReference>
<keyword evidence="4" id="KW-1185">Reference proteome</keyword>
<dbReference type="GO" id="GO:0016757">
    <property type="term" value="F:glycosyltransferase activity"/>
    <property type="evidence" value="ECO:0007669"/>
    <property type="project" value="InterPro"/>
</dbReference>
<accession>A0A838XS68</accession>
<keyword evidence="3" id="KW-0808">Transferase</keyword>
<dbReference type="AlphaFoldDB" id="A0A838XS68"/>
<evidence type="ECO:0000259" key="2">
    <source>
        <dbReference type="Pfam" id="PF13439"/>
    </source>
</evidence>
<evidence type="ECO:0000313" key="3">
    <source>
        <dbReference type="EMBL" id="MBA4612597.1"/>
    </source>
</evidence>
<dbReference type="Pfam" id="PF13439">
    <property type="entry name" value="Glyco_transf_4"/>
    <property type="match status" value="1"/>
</dbReference>
<feature type="domain" description="Glycosyl transferase family 1" evidence="1">
    <location>
        <begin position="213"/>
        <end position="352"/>
    </location>
</feature>
<dbReference type="RefSeq" id="WP_181760793.1">
    <property type="nucleotide sequence ID" value="NZ_BMCR01000003.1"/>
</dbReference>
<sequence length="394" mass="43044">MTLERFPTQSPSAAPESVPSVFKTDVLVHVVRQYRPSVGGLEDFVSSLVARQRGRFARIKVVTLDRVFRSSDEALPAHETLDGVEVLRLPFHGSTRYPLTPGILGAIADADLVHVHAIDFFFDALALTRIWHRKPMLATTHGGFFHSADFSALKKVWFQSLTRFSANRYGAIACCSQSDYDTFQTIAPQKVRLVENGVDIDKFADASAQAPTKGLVTIGRLSKNKRVDRLLDAMQALTARDEAWTLDIIGTPFDWSAADITQMIDTRGLSASVRLHVGPSDEEMRAIIARASLFASASTYEGFGLALIEAMSGGLLPVVEGNAAFRAFAAKHDLVSLADFTDPDDAAVRIEETFARLCAAPAAVRAQAMETAGGYSWASTAQRYEALYREVTGR</sequence>
<organism evidence="3 4">
    <name type="scientific">Stappia taiwanensis</name>
    <dbReference type="NCBI Taxonomy" id="992267"/>
    <lineage>
        <taxon>Bacteria</taxon>
        <taxon>Pseudomonadati</taxon>
        <taxon>Pseudomonadota</taxon>
        <taxon>Alphaproteobacteria</taxon>
        <taxon>Hyphomicrobiales</taxon>
        <taxon>Stappiaceae</taxon>
        <taxon>Stappia</taxon>
    </lineage>
</organism>
<reference evidence="3 4" key="1">
    <citation type="submission" date="2020-07" db="EMBL/GenBank/DDBJ databases">
        <authorList>
            <person name="Li M."/>
        </authorList>
    </citation>
    <scope>NUCLEOTIDE SEQUENCE [LARGE SCALE GENOMIC DNA]</scope>
    <source>
        <strain evidence="3 4">DSM 23284</strain>
    </source>
</reference>
<dbReference type="InterPro" id="IPR028098">
    <property type="entry name" value="Glyco_trans_4-like_N"/>
</dbReference>
<dbReference type="SUPFAM" id="SSF53756">
    <property type="entry name" value="UDP-Glycosyltransferase/glycogen phosphorylase"/>
    <property type="match status" value="1"/>
</dbReference>
<feature type="domain" description="Glycosyltransferase subfamily 4-like N-terminal" evidence="2">
    <location>
        <begin position="38"/>
        <end position="201"/>
    </location>
</feature>
<dbReference type="Pfam" id="PF00534">
    <property type="entry name" value="Glycos_transf_1"/>
    <property type="match status" value="1"/>
</dbReference>